<reference evidence="7" key="1">
    <citation type="submission" date="2021-08" db="EMBL/GenBank/DDBJ databases">
        <title>Hoeflea bacterium WL0058 sp. nov., isolated from the sediment.</title>
        <authorList>
            <person name="Wang L."/>
            <person name="Zhang D."/>
        </authorList>
    </citation>
    <scope>NUCLEOTIDE SEQUENCE</scope>
    <source>
        <strain evidence="7">WL0058</strain>
    </source>
</reference>
<dbReference type="PROSITE" id="PS50850">
    <property type="entry name" value="MFS"/>
    <property type="match status" value="1"/>
</dbReference>
<feature type="transmembrane region" description="Helical" evidence="5">
    <location>
        <begin position="236"/>
        <end position="253"/>
    </location>
</feature>
<feature type="transmembrane region" description="Helical" evidence="5">
    <location>
        <begin position="119"/>
        <end position="138"/>
    </location>
</feature>
<feature type="transmembrane region" description="Helical" evidence="5">
    <location>
        <begin position="20"/>
        <end position="41"/>
    </location>
</feature>
<dbReference type="InterPro" id="IPR011701">
    <property type="entry name" value="MFS"/>
</dbReference>
<evidence type="ECO:0000313" key="8">
    <source>
        <dbReference type="Proteomes" id="UP001196509"/>
    </source>
</evidence>
<feature type="transmembrane region" description="Helical" evidence="5">
    <location>
        <begin position="441"/>
        <end position="464"/>
    </location>
</feature>
<evidence type="ECO:0000256" key="4">
    <source>
        <dbReference type="ARBA" id="ARBA00023136"/>
    </source>
</evidence>
<evidence type="ECO:0000313" key="7">
    <source>
        <dbReference type="EMBL" id="MBW8637046.1"/>
    </source>
</evidence>
<dbReference type="PANTHER" id="PTHR23501:SF154">
    <property type="entry name" value="MULTIDRUG-EFFLUX TRANSPORTER RV1634-RELATED"/>
    <property type="match status" value="1"/>
</dbReference>
<evidence type="ECO:0000256" key="3">
    <source>
        <dbReference type="ARBA" id="ARBA00022989"/>
    </source>
</evidence>
<feature type="transmembrane region" description="Helical" evidence="5">
    <location>
        <begin position="274"/>
        <end position="296"/>
    </location>
</feature>
<dbReference type="EMBL" id="JAICBX010000001">
    <property type="protein sequence ID" value="MBW8637046.1"/>
    <property type="molecule type" value="Genomic_DNA"/>
</dbReference>
<dbReference type="Pfam" id="PF07690">
    <property type="entry name" value="MFS_1"/>
    <property type="match status" value="1"/>
</dbReference>
<dbReference type="GO" id="GO:0022857">
    <property type="term" value="F:transmembrane transporter activity"/>
    <property type="evidence" value="ECO:0007669"/>
    <property type="project" value="InterPro"/>
</dbReference>
<evidence type="ECO:0000259" key="6">
    <source>
        <dbReference type="PROSITE" id="PS50850"/>
    </source>
</evidence>
<comment type="subcellular location">
    <subcellularLocation>
        <location evidence="1">Membrane</location>
        <topology evidence="1">Multi-pass membrane protein</topology>
    </subcellularLocation>
</comment>
<feature type="domain" description="Major facilitator superfamily (MFS) profile" evidence="6">
    <location>
        <begin position="22"/>
        <end position="467"/>
    </location>
</feature>
<proteinExistence type="predicted"/>
<dbReference type="Gene3D" id="1.20.1720.10">
    <property type="entry name" value="Multidrug resistance protein D"/>
    <property type="match status" value="1"/>
</dbReference>
<keyword evidence="2 5" id="KW-0812">Transmembrane</keyword>
<feature type="transmembrane region" description="Helical" evidence="5">
    <location>
        <begin position="308"/>
        <end position="329"/>
    </location>
</feature>
<dbReference type="InterPro" id="IPR020846">
    <property type="entry name" value="MFS_dom"/>
</dbReference>
<feature type="transmembrane region" description="Helical" evidence="5">
    <location>
        <begin position="341"/>
        <end position="359"/>
    </location>
</feature>
<gene>
    <name evidence="7" type="ORF">K1W69_07585</name>
</gene>
<evidence type="ECO:0000256" key="2">
    <source>
        <dbReference type="ARBA" id="ARBA00022692"/>
    </source>
</evidence>
<dbReference type="InterPro" id="IPR036259">
    <property type="entry name" value="MFS_trans_sf"/>
</dbReference>
<keyword evidence="4 5" id="KW-0472">Membrane</keyword>
<feature type="transmembrane region" description="Helical" evidence="5">
    <location>
        <begin position="214"/>
        <end position="230"/>
    </location>
</feature>
<organism evidence="7 8">
    <name type="scientific">Flavimaribacter sediminis</name>
    <dbReference type="NCBI Taxonomy" id="2865987"/>
    <lineage>
        <taxon>Bacteria</taxon>
        <taxon>Pseudomonadati</taxon>
        <taxon>Pseudomonadota</taxon>
        <taxon>Alphaproteobacteria</taxon>
        <taxon>Hyphomicrobiales</taxon>
        <taxon>Rhizobiaceae</taxon>
        <taxon>Flavimaribacter</taxon>
    </lineage>
</organism>
<dbReference type="Gene3D" id="1.20.1250.20">
    <property type="entry name" value="MFS general substrate transporter like domains"/>
    <property type="match status" value="1"/>
</dbReference>
<dbReference type="AlphaFoldDB" id="A0AAE2ZIX3"/>
<dbReference type="SUPFAM" id="SSF103473">
    <property type="entry name" value="MFS general substrate transporter"/>
    <property type="match status" value="1"/>
</dbReference>
<feature type="transmembrane region" description="Helical" evidence="5">
    <location>
        <begin position="173"/>
        <end position="193"/>
    </location>
</feature>
<accession>A0AAE2ZIX3</accession>
<comment type="caution">
    <text evidence="7">The sequence shown here is derived from an EMBL/GenBank/DDBJ whole genome shotgun (WGS) entry which is preliminary data.</text>
</comment>
<feature type="transmembrane region" description="Helical" evidence="5">
    <location>
        <begin position="90"/>
        <end position="113"/>
    </location>
</feature>
<feature type="transmembrane region" description="Helical" evidence="5">
    <location>
        <begin position="61"/>
        <end position="78"/>
    </location>
</feature>
<dbReference type="Proteomes" id="UP001196509">
    <property type="component" value="Unassembled WGS sequence"/>
</dbReference>
<keyword evidence="3 5" id="KW-1133">Transmembrane helix</keyword>
<name>A0AAE2ZIX3_9HYPH</name>
<feature type="transmembrane region" description="Helical" evidence="5">
    <location>
        <begin position="145"/>
        <end position="167"/>
    </location>
</feature>
<keyword evidence="8" id="KW-1185">Reference proteome</keyword>
<sequence>METGSKELVRWRELLKTDHASALVLVCLGIWLHAADGLLVATMMPAIVADIGGIGALPWNIALYEVGSIVSGAASGLLTTRYGVRTPMAVAAFLFSVGCLVSAVAPSMNVVLAGRLLQGFGGGGMMAMSFVSIATLFPSRLTGRLIAVISALWGVASFVGPVLGALFVEYLSWSAGFFAFAGQGIVLAVWIASSSHIRSAAKDTRDNSPFPIRRLLWLTASIVSIAWAGIEVSLLKTTAFVALALLLLARFLQLDMASGNDRLLPRNPVDVSRATNAALAVVFCFSAATIAIGLYGPVLMMAVHGVSILTAGYVLLCESLAWSVMAVIVSGISERHDRTMAAIGMCIVATSIACLALSIPHGPIWFIFISAILMGSGYGTAWTFILRVATQAADEDDVSRVSGAMPTVQRLGFAFGAAYLGIVANSSGIAAMDAGGRPEPIAAAVFAAPLLPVVFGLAALYLFARPRE</sequence>
<feature type="transmembrane region" description="Helical" evidence="5">
    <location>
        <begin position="411"/>
        <end position="429"/>
    </location>
</feature>
<evidence type="ECO:0000256" key="5">
    <source>
        <dbReference type="SAM" id="Phobius"/>
    </source>
</evidence>
<dbReference type="GO" id="GO:0005886">
    <property type="term" value="C:plasma membrane"/>
    <property type="evidence" value="ECO:0007669"/>
    <property type="project" value="TreeGrafter"/>
</dbReference>
<dbReference type="PANTHER" id="PTHR23501">
    <property type="entry name" value="MAJOR FACILITATOR SUPERFAMILY"/>
    <property type="match status" value="1"/>
</dbReference>
<protein>
    <submittedName>
        <fullName evidence="7">MFS transporter</fullName>
    </submittedName>
</protein>
<feature type="transmembrane region" description="Helical" evidence="5">
    <location>
        <begin position="365"/>
        <end position="390"/>
    </location>
</feature>
<evidence type="ECO:0000256" key="1">
    <source>
        <dbReference type="ARBA" id="ARBA00004141"/>
    </source>
</evidence>
<dbReference type="RefSeq" id="WP_220227678.1">
    <property type="nucleotide sequence ID" value="NZ_JAICBX010000001.1"/>
</dbReference>